<evidence type="ECO:0000313" key="2">
    <source>
        <dbReference type="Proteomes" id="UP000242793"/>
    </source>
</evidence>
<proteinExistence type="predicted"/>
<dbReference type="EMBL" id="CP012838">
    <property type="protein sequence ID" value="ARC53099.1"/>
    <property type="molecule type" value="Genomic_DNA"/>
</dbReference>
<name>A0A1V0HJU0_9ENTR</name>
<protein>
    <submittedName>
        <fullName evidence="1">Uncharacterized protein</fullName>
    </submittedName>
</protein>
<evidence type="ECO:0000313" key="1">
    <source>
        <dbReference type="EMBL" id="ARC53099.1"/>
    </source>
</evidence>
<accession>A0A1V0HJU0</accession>
<organism evidence="1 2">
    <name type="scientific">Candidatus Riesia pediculischaeffi</name>
    <dbReference type="NCBI Taxonomy" id="428411"/>
    <lineage>
        <taxon>Bacteria</taxon>
        <taxon>Pseudomonadati</taxon>
        <taxon>Pseudomonadota</taxon>
        <taxon>Gammaproteobacteria</taxon>
        <taxon>Enterobacterales</taxon>
        <taxon>Enterobacteriaceae</taxon>
        <taxon>Candidatus Riesia</taxon>
    </lineage>
</organism>
<reference evidence="1 2" key="1">
    <citation type="submission" date="2015-10" db="EMBL/GenBank/DDBJ databases">
        <title>Survey of human and primate louse endosymbionts.</title>
        <authorList>
            <person name="Boyd B.M."/>
        </authorList>
    </citation>
    <scope>NUCLEOTIDE SEQUENCE [LARGE SCALE GENOMIC DNA]</scope>
    <source>
        <strain evidence="1 2">PTSK</strain>
        <plasmid evidence="2">Plasmid</plasmid>
    </source>
</reference>
<keyword evidence="2" id="KW-1185">Reference proteome</keyword>
<keyword evidence="1" id="KW-0614">Plasmid</keyword>
<dbReference type="Proteomes" id="UP000242793">
    <property type="component" value="Plasmid unnamed"/>
</dbReference>
<sequence>MMKFLSLKRREKRRKIKRFLDVKSGKNTIKNGSSIRIALSDYGRIKKLWSSSFFSKKHVVTDG</sequence>
<geneLocation type="plasmid" evidence="2"/>
<dbReference type="KEGG" id="rped:AOQ87_00010"/>
<gene>
    <name evidence="1" type="ORF">AOQ87_00010</name>
</gene>
<dbReference type="AlphaFoldDB" id="A0A1V0HJU0"/>